<evidence type="ECO:0000256" key="2">
    <source>
        <dbReference type="ARBA" id="ARBA00022840"/>
    </source>
</evidence>
<dbReference type="GO" id="GO:0004674">
    <property type="term" value="F:protein serine/threonine kinase activity"/>
    <property type="evidence" value="ECO:0007669"/>
    <property type="project" value="TreeGrafter"/>
</dbReference>
<evidence type="ECO:0000256" key="3">
    <source>
        <dbReference type="PROSITE-ProRule" id="PRU10141"/>
    </source>
</evidence>
<dbReference type="Gene3D" id="3.30.200.20">
    <property type="entry name" value="Phosphorylase Kinase, domain 1"/>
    <property type="match status" value="1"/>
</dbReference>
<dbReference type="SMART" id="SM00220">
    <property type="entry name" value="S_TKc"/>
    <property type="match status" value="1"/>
</dbReference>
<evidence type="ECO:0000256" key="1">
    <source>
        <dbReference type="ARBA" id="ARBA00022741"/>
    </source>
</evidence>
<dbReference type="PROSITE" id="PS00107">
    <property type="entry name" value="PROTEIN_KINASE_ATP"/>
    <property type="match status" value="1"/>
</dbReference>
<dbReference type="Proteomes" id="UP000235025">
    <property type="component" value="Unassembled WGS sequence"/>
</dbReference>
<dbReference type="InterPro" id="IPR000719">
    <property type="entry name" value="Prot_kinase_dom"/>
</dbReference>
<dbReference type="SUPFAM" id="SSF56112">
    <property type="entry name" value="Protein kinase-like (PK-like)"/>
    <property type="match status" value="1"/>
</dbReference>
<keyword evidence="1 3" id="KW-0547">Nucleotide-binding</keyword>
<accession>A0A2N6KC93</accession>
<dbReference type="PANTHER" id="PTHR44167">
    <property type="entry name" value="OVARIAN-SPECIFIC SERINE/THREONINE-PROTEIN KINASE LOK-RELATED"/>
    <property type="match status" value="1"/>
</dbReference>
<dbReference type="Gene3D" id="1.10.510.10">
    <property type="entry name" value="Transferase(Phosphotransferase) domain 1"/>
    <property type="match status" value="1"/>
</dbReference>
<dbReference type="InterPro" id="IPR017441">
    <property type="entry name" value="Protein_kinase_ATP_BS"/>
</dbReference>
<comment type="caution">
    <text evidence="5">The sequence shown here is derived from an EMBL/GenBank/DDBJ whole genome shotgun (WGS) entry which is preliminary data.</text>
</comment>
<keyword evidence="2 3" id="KW-0067">ATP-binding</keyword>
<dbReference type="InterPro" id="IPR008271">
    <property type="entry name" value="Ser/Thr_kinase_AS"/>
</dbReference>
<protein>
    <recommendedName>
        <fullName evidence="4">Protein kinase domain-containing protein</fullName>
    </recommendedName>
</protein>
<dbReference type="GO" id="GO:0005524">
    <property type="term" value="F:ATP binding"/>
    <property type="evidence" value="ECO:0007669"/>
    <property type="project" value="UniProtKB-UniRule"/>
</dbReference>
<dbReference type="Pfam" id="PF00069">
    <property type="entry name" value="Pkinase"/>
    <property type="match status" value="1"/>
</dbReference>
<gene>
    <name evidence="5" type="ORF">CEN50_19285</name>
</gene>
<dbReference type="CDD" id="cd14014">
    <property type="entry name" value="STKc_PknB_like"/>
    <property type="match status" value="1"/>
</dbReference>
<feature type="binding site" evidence="3">
    <location>
        <position position="73"/>
    </location>
    <ligand>
        <name>ATP</name>
        <dbReference type="ChEBI" id="CHEBI:30616"/>
    </ligand>
</feature>
<feature type="domain" description="Protein kinase" evidence="4">
    <location>
        <begin position="44"/>
        <end position="307"/>
    </location>
</feature>
<dbReference type="PANTHER" id="PTHR44167:SF24">
    <property type="entry name" value="SERINE_THREONINE-PROTEIN KINASE CHK2"/>
    <property type="match status" value="1"/>
</dbReference>
<dbReference type="EMBL" id="NMQA01000251">
    <property type="protein sequence ID" value="PLZ96261.1"/>
    <property type="molecule type" value="Genomic_DNA"/>
</dbReference>
<proteinExistence type="predicted"/>
<dbReference type="InterPro" id="IPR011009">
    <property type="entry name" value="Kinase-like_dom_sf"/>
</dbReference>
<dbReference type="PROSITE" id="PS00108">
    <property type="entry name" value="PROTEIN_KINASE_ST"/>
    <property type="match status" value="1"/>
</dbReference>
<reference evidence="5 6" key="1">
    <citation type="submission" date="2017-07" db="EMBL/GenBank/DDBJ databases">
        <title>Genomes of Fischerella (Mastigocladus) sp. strains.</title>
        <authorList>
            <person name="Miller S.R."/>
        </authorList>
    </citation>
    <scope>NUCLEOTIDE SEQUENCE [LARGE SCALE GENOMIC DNA]</scope>
    <source>
        <strain evidence="5 6">CCMEE 5268</strain>
    </source>
</reference>
<organism evidence="5 6">
    <name type="scientific">Fischerella thermalis CCMEE 5268</name>
    <dbReference type="NCBI Taxonomy" id="2019662"/>
    <lineage>
        <taxon>Bacteria</taxon>
        <taxon>Bacillati</taxon>
        <taxon>Cyanobacteriota</taxon>
        <taxon>Cyanophyceae</taxon>
        <taxon>Nostocales</taxon>
        <taxon>Hapalosiphonaceae</taxon>
        <taxon>Fischerella</taxon>
    </lineage>
</organism>
<evidence type="ECO:0000259" key="4">
    <source>
        <dbReference type="PROSITE" id="PS50011"/>
    </source>
</evidence>
<dbReference type="AlphaFoldDB" id="A0A2N6KC93"/>
<dbReference type="PROSITE" id="PS50011">
    <property type="entry name" value="PROTEIN_KINASE_DOM"/>
    <property type="match status" value="1"/>
</dbReference>
<evidence type="ECO:0000313" key="6">
    <source>
        <dbReference type="Proteomes" id="UP000235025"/>
    </source>
</evidence>
<sequence length="402" mass="45016">MRCLNCRLDSISKSTVICPRCGVHLPSLMRDVLPHGTLLQNGTYRIDYALGRGGFGITYQAIHTALKKQVAIKEFYPQEQALRNGTTGNLIVPTAKQEIYHRGLQRFLREGQTLAKLNNPNVVRVENFFEERGTAYLVMELVTGNTLRQELDAQPNKNFSPARVEAIASALVGALEAVHQQGIYHLDIKPDNVLLTPEKRIVLVDFGASRQGLSGGTTSQAFTFNYAPPEVIAGQNFGAASDLFELGMMLHEMLTGKLPPNSLDRILKDTWSPISLPEPWFTLLTSALRLSQEERPQNVSQWWQSRVVASSISKNISKNISQNKVCQQCGTINLENNNFCQTCGQQLQSYLTTNSITNKIKNPNYSKQSHYVEKTTEVHPDNWGKTEKRGLLGFIDKLLDDR</sequence>
<evidence type="ECO:0000313" key="5">
    <source>
        <dbReference type="EMBL" id="PLZ96261.1"/>
    </source>
</evidence>
<name>A0A2N6KC93_9CYAN</name>